<comment type="caution">
    <text evidence="1">The sequence shown here is derived from an EMBL/GenBank/DDBJ whole genome shotgun (WGS) entry which is preliminary data.</text>
</comment>
<dbReference type="AlphaFoldDB" id="A0AAW8M0G4"/>
<dbReference type="Pfam" id="PF09957">
    <property type="entry name" value="VapB_antitoxin"/>
    <property type="match status" value="1"/>
</dbReference>
<evidence type="ECO:0000313" key="2">
    <source>
        <dbReference type="Proteomes" id="UP001265315"/>
    </source>
</evidence>
<organism evidence="1 2">
    <name type="scientific">Agrobacterium tumefaciens</name>
    <dbReference type="NCBI Taxonomy" id="358"/>
    <lineage>
        <taxon>Bacteria</taxon>
        <taxon>Pseudomonadati</taxon>
        <taxon>Pseudomonadota</taxon>
        <taxon>Alphaproteobacteria</taxon>
        <taxon>Hyphomicrobiales</taxon>
        <taxon>Rhizobiaceae</taxon>
        <taxon>Rhizobium/Agrobacterium group</taxon>
        <taxon>Agrobacterium</taxon>
        <taxon>Agrobacterium tumefaciens complex</taxon>
    </lineage>
</organism>
<proteinExistence type="predicted"/>
<name>A0AAW8M0G4_AGRTU</name>
<dbReference type="EMBL" id="JAVDSW010000006">
    <property type="protein sequence ID" value="MDR6704883.1"/>
    <property type="molecule type" value="Genomic_DNA"/>
</dbReference>
<sequence>MGVDFRTNWCYMHINVSELVMRSTINLDDSLMERAKSLTGTKETAALVRQALETLVRVESGKRLIALGGTMPEAEAAPRRRSEVGK</sequence>
<accession>A0AAW8M0G4</accession>
<evidence type="ECO:0000313" key="1">
    <source>
        <dbReference type="EMBL" id="MDR6704883.1"/>
    </source>
</evidence>
<dbReference type="InterPro" id="IPR019239">
    <property type="entry name" value="VapB_antitoxin"/>
</dbReference>
<protein>
    <submittedName>
        <fullName evidence="1">Arc/MetJ family transcription regulator</fullName>
    </submittedName>
</protein>
<dbReference type="Proteomes" id="UP001265315">
    <property type="component" value="Unassembled WGS sequence"/>
</dbReference>
<reference evidence="1" key="1">
    <citation type="submission" date="2023-07" db="EMBL/GenBank/DDBJ databases">
        <title>Sorghum-associated microbial communities from plants grown in Nebraska, USA.</title>
        <authorList>
            <person name="Schachtman D."/>
        </authorList>
    </citation>
    <scope>NUCLEOTIDE SEQUENCE</scope>
    <source>
        <strain evidence="1">1457</strain>
    </source>
</reference>
<gene>
    <name evidence="1" type="ORF">J2W61_004758</name>
</gene>